<dbReference type="RefSeq" id="WP_082182567.1">
    <property type="nucleotide sequence ID" value="NZ_CP048632.1"/>
</dbReference>
<organism evidence="3 4">
    <name type="scientific">Rhizobium oryzihabitans</name>
    <dbReference type="NCBI Taxonomy" id="2267833"/>
    <lineage>
        <taxon>Bacteria</taxon>
        <taxon>Pseudomonadati</taxon>
        <taxon>Pseudomonadota</taxon>
        <taxon>Alphaproteobacteria</taxon>
        <taxon>Hyphomicrobiales</taxon>
        <taxon>Rhizobiaceae</taxon>
        <taxon>Rhizobium/Agrobacterium group</taxon>
        <taxon>Rhizobium</taxon>
    </lineage>
</organism>
<protein>
    <submittedName>
        <fullName evidence="3">Uncharacterized protein</fullName>
    </submittedName>
</protein>
<feature type="transmembrane region" description="Helical" evidence="2">
    <location>
        <begin position="12"/>
        <end position="34"/>
    </location>
</feature>
<evidence type="ECO:0000313" key="4">
    <source>
        <dbReference type="Proteomes" id="UP000464865"/>
    </source>
</evidence>
<dbReference type="EMBL" id="CP048632">
    <property type="protein sequence ID" value="QIB36633.1"/>
    <property type="molecule type" value="Genomic_DNA"/>
</dbReference>
<keyword evidence="2" id="KW-0472">Membrane</keyword>
<evidence type="ECO:0000256" key="2">
    <source>
        <dbReference type="SAM" id="Phobius"/>
    </source>
</evidence>
<dbReference type="Proteomes" id="UP000464865">
    <property type="component" value="Chromosome M15-11"/>
</dbReference>
<proteinExistence type="predicted"/>
<feature type="transmembrane region" description="Helical" evidence="2">
    <location>
        <begin position="141"/>
        <end position="158"/>
    </location>
</feature>
<accession>A0A7L5BD29</accession>
<evidence type="ECO:0000256" key="1">
    <source>
        <dbReference type="SAM" id="MobiDB-lite"/>
    </source>
</evidence>
<name>A0A7L5BD29_9HYPH</name>
<reference evidence="3 4" key="1">
    <citation type="submission" date="2020-02" db="EMBL/GenBank/DDBJ databases">
        <title>Plant-Promoting Endophytic Bacterium Rhizobium oryzihabitans sp. nov., Isolated from the Root of Rice.</title>
        <authorList>
            <person name="zhao J."/>
            <person name="Zhang G."/>
        </authorList>
    </citation>
    <scope>NUCLEOTIDE SEQUENCE [LARGE SCALE GENOMIC DNA]</scope>
    <source>
        <strain evidence="3 4">M15</strain>
    </source>
</reference>
<gene>
    <name evidence="3" type="ORF">G3A56_00300</name>
</gene>
<feature type="transmembrane region" description="Helical" evidence="2">
    <location>
        <begin position="178"/>
        <end position="197"/>
    </location>
</feature>
<keyword evidence="2" id="KW-1133">Transmembrane helix</keyword>
<keyword evidence="2" id="KW-0812">Transmembrane</keyword>
<dbReference type="KEGG" id="roy:G3A56_00300"/>
<sequence length="279" mass="30466">MFLKYTLILLKSFTLLVVAVVGLWFVLLTVYVVAPTELTDSASEEFTYGLESAYSPVTKFFKRVARSDRAPFELAFGFDPRWAGSDSDITLWLGRCAGSYPDVSTAAKFVSGFTALQDRIPRERNLAKYEMQRLQERSRNFSITIICLGMLTTIFAGLNSSEYSQAGRRFGSHIKVLAIVFPATVTAVTALSSLLAGQDQIAKQAQIHFGLITLSSEISSQVLTMNCPSTGTEAAPLLATLGDWSRRFSDIVASANRPGPEQQPKHATSADVASEEAGR</sequence>
<evidence type="ECO:0000313" key="3">
    <source>
        <dbReference type="EMBL" id="QIB36633.1"/>
    </source>
</evidence>
<dbReference type="AlphaFoldDB" id="A0A7L5BD29"/>
<feature type="region of interest" description="Disordered" evidence="1">
    <location>
        <begin position="252"/>
        <end position="279"/>
    </location>
</feature>
<keyword evidence="4" id="KW-1185">Reference proteome</keyword>